<evidence type="ECO:0000313" key="5">
    <source>
        <dbReference type="Proteomes" id="UP001161391"/>
    </source>
</evidence>
<dbReference type="PROSITE" id="PS50110">
    <property type="entry name" value="RESPONSE_REGULATORY"/>
    <property type="match status" value="1"/>
</dbReference>
<reference evidence="4" key="1">
    <citation type="journal article" date="2014" name="Int. J. Syst. Evol. Microbiol.">
        <title>Complete genome of a new Firmicutes species belonging to the dominant human colonic microbiota ('Ruminococcus bicirculans') reveals two chromosomes and a selective capacity to utilize plant glucans.</title>
        <authorList>
            <consortium name="NISC Comparative Sequencing Program"/>
            <person name="Wegmann U."/>
            <person name="Louis P."/>
            <person name="Goesmann A."/>
            <person name="Henrissat B."/>
            <person name="Duncan S.H."/>
            <person name="Flint H.J."/>
        </authorList>
    </citation>
    <scope>NUCLEOTIDE SEQUENCE</scope>
    <source>
        <strain evidence="4">NBRC 108219</strain>
    </source>
</reference>
<dbReference type="Pfam" id="PF00072">
    <property type="entry name" value="Response_reg"/>
    <property type="match status" value="1"/>
</dbReference>
<reference evidence="4" key="2">
    <citation type="submission" date="2023-01" db="EMBL/GenBank/DDBJ databases">
        <title>Draft genome sequence of Algimonas ampicilliniresistens strain NBRC 108219.</title>
        <authorList>
            <person name="Sun Q."/>
            <person name="Mori K."/>
        </authorList>
    </citation>
    <scope>NUCLEOTIDE SEQUENCE</scope>
    <source>
        <strain evidence="4">NBRC 108219</strain>
    </source>
</reference>
<dbReference type="InterPro" id="IPR035965">
    <property type="entry name" value="PAS-like_dom_sf"/>
</dbReference>
<feature type="modified residue" description="4-aspartylphosphate" evidence="2">
    <location>
        <position position="321"/>
    </location>
</feature>
<dbReference type="InterPro" id="IPR011006">
    <property type="entry name" value="CheY-like_superfamily"/>
</dbReference>
<dbReference type="SUPFAM" id="SSF52172">
    <property type="entry name" value="CheY-like"/>
    <property type="match status" value="1"/>
</dbReference>
<comment type="caution">
    <text evidence="4">The sequence shown here is derived from an EMBL/GenBank/DDBJ whole genome shotgun (WGS) entry which is preliminary data.</text>
</comment>
<evidence type="ECO:0000259" key="3">
    <source>
        <dbReference type="PROSITE" id="PS50110"/>
    </source>
</evidence>
<name>A0ABQ5VBI8_9PROT</name>
<dbReference type="EMBL" id="BSNK01000002">
    <property type="protein sequence ID" value="GLQ24447.1"/>
    <property type="molecule type" value="Genomic_DNA"/>
</dbReference>
<dbReference type="InterPro" id="IPR001789">
    <property type="entry name" value="Sig_transdc_resp-reg_receiver"/>
</dbReference>
<accession>A0ABQ5VBI8</accession>
<protein>
    <recommendedName>
        <fullName evidence="3">Response regulatory domain-containing protein</fullName>
    </recommendedName>
</protein>
<gene>
    <name evidence="4" type="ORF">GCM10007853_23210</name>
</gene>
<organism evidence="4 5">
    <name type="scientific">Algimonas ampicilliniresistens</name>
    <dbReference type="NCBI Taxonomy" id="1298735"/>
    <lineage>
        <taxon>Bacteria</taxon>
        <taxon>Pseudomonadati</taxon>
        <taxon>Pseudomonadota</taxon>
        <taxon>Alphaproteobacteria</taxon>
        <taxon>Maricaulales</taxon>
        <taxon>Robiginitomaculaceae</taxon>
        <taxon>Algimonas</taxon>
    </lineage>
</organism>
<keyword evidence="5" id="KW-1185">Reference proteome</keyword>
<evidence type="ECO:0000256" key="2">
    <source>
        <dbReference type="PROSITE-ProRule" id="PRU00169"/>
    </source>
</evidence>
<dbReference type="CDD" id="cd00130">
    <property type="entry name" value="PAS"/>
    <property type="match status" value="1"/>
</dbReference>
<proteinExistence type="predicted"/>
<dbReference type="SMART" id="SM00448">
    <property type="entry name" value="REC"/>
    <property type="match status" value="1"/>
</dbReference>
<sequence length="399" mass="42413">MNRSPDDIFAAQFWAWPDPALKRDAHGRVLFVNAAFLHLFGGSVDAWRGQVVQGWSAPQPGPAPSRFEIRTPAADGYPEQIYDWLESCGADGTAFALARNVTAFAETQPVTPQPIDAAPVYDATQAAAQPVAMAAAAPDPTPVVAPPPAEMLDPTSFAAAAPEPAPQVAPQAAPVEIVPAPPLAAPHASLETVTPQAAPAAAQAPAPHASIEEPVRDFERRALPIENDEAVLGNNWRDAVIAKAIGGGEEADAPTLQRGGKASHAQKPGAIRILLAEDNAINALLTRTLLEADGHTVETVEDGLLAVEAMKTQNYDMIFMDMRMPNMDGLEATRKIRGLPNVSKDLPIVALTANAFDDDRNACFDSGMNDFMTKPVSAEELSEMVVRWTGAEEEQRMAS</sequence>
<evidence type="ECO:0000313" key="4">
    <source>
        <dbReference type="EMBL" id="GLQ24447.1"/>
    </source>
</evidence>
<dbReference type="SUPFAM" id="SSF55785">
    <property type="entry name" value="PYP-like sensor domain (PAS domain)"/>
    <property type="match status" value="1"/>
</dbReference>
<dbReference type="Gene3D" id="3.40.50.2300">
    <property type="match status" value="1"/>
</dbReference>
<dbReference type="InterPro" id="IPR000014">
    <property type="entry name" value="PAS"/>
</dbReference>
<dbReference type="RefSeq" id="WP_284390855.1">
    <property type="nucleotide sequence ID" value="NZ_BSNK01000002.1"/>
</dbReference>
<dbReference type="Proteomes" id="UP001161391">
    <property type="component" value="Unassembled WGS sequence"/>
</dbReference>
<dbReference type="PANTHER" id="PTHR45339:SF3">
    <property type="entry name" value="HISTIDINE KINASE"/>
    <property type="match status" value="1"/>
</dbReference>
<feature type="domain" description="Response regulatory" evidence="3">
    <location>
        <begin position="272"/>
        <end position="389"/>
    </location>
</feature>
<dbReference type="PANTHER" id="PTHR45339">
    <property type="entry name" value="HYBRID SIGNAL TRANSDUCTION HISTIDINE KINASE J"/>
    <property type="match status" value="1"/>
</dbReference>
<dbReference type="CDD" id="cd17546">
    <property type="entry name" value="REC_hyHK_CKI1_RcsC-like"/>
    <property type="match status" value="1"/>
</dbReference>
<keyword evidence="1 2" id="KW-0597">Phosphoprotein</keyword>
<evidence type="ECO:0000256" key="1">
    <source>
        <dbReference type="ARBA" id="ARBA00022553"/>
    </source>
</evidence>